<keyword evidence="3 8" id="KW-0812">Transmembrane</keyword>
<dbReference type="OrthoDB" id="3900342at2759"/>
<accession>A0A2T9Y433</accession>
<evidence type="ECO:0000313" key="12">
    <source>
        <dbReference type="Proteomes" id="UP000245699"/>
    </source>
</evidence>
<dbReference type="GO" id="GO:0030014">
    <property type="term" value="C:CCR4-NOT complex"/>
    <property type="evidence" value="ECO:0007669"/>
    <property type="project" value="InterPro"/>
</dbReference>
<feature type="transmembrane region" description="Helical" evidence="8">
    <location>
        <begin position="444"/>
        <end position="466"/>
    </location>
</feature>
<proteinExistence type="predicted"/>
<feature type="transmembrane region" description="Helical" evidence="8">
    <location>
        <begin position="405"/>
        <end position="424"/>
    </location>
</feature>
<keyword evidence="2" id="KW-0813">Transport</keyword>
<name>A0A2T9Y433_9FUNG</name>
<feature type="transmembrane region" description="Helical" evidence="8">
    <location>
        <begin position="189"/>
        <end position="211"/>
    </location>
</feature>
<dbReference type="Pfam" id="PF00324">
    <property type="entry name" value="AA_permease"/>
    <property type="match status" value="1"/>
</dbReference>
<dbReference type="PANTHER" id="PTHR43341:SF1">
    <property type="entry name" value="GENERAL AMINO-ACID PERMEASE GAP1"/>
    <property type="match status" value="1"/>
</dbReference>
<feature type="domain" description="Amino acid permease/ SLC12A" evidence="9">
    <location>
        <begin position="50"/>
        <end position="503"/>
    </location>
</feature>
<dbReference type="Proteomes" id="UP000245699">
    <property type="component" value="Unassembled WGS sequence"/>
</dbReference>
<evidence type="ECO:0000259" key="9">
    <source>
        <dbReference type="Pfam" id="PF00324"/>
    </source>
</evidence>
<evidence type="ECO:0000256" key="6">
    <source>
        <dbReference type="ARBA" id="ARBA00023136"/>
    </source>
</evidence>
<dbReference type="FunFam" id="1.20.1740.10:FF:000001">
    <property type="entry name" value="Amino acid permease"/>
    <property type="match status" value="1"/>
</dbReference>
<evidence type="ECO:0000256" key="8">
    <source>
        <dbReference type="SAM" id="Phobius"/>
    </source>
</evidence>
<reference evidence="11 12" key="1">
    <citation type="journal article" date="2018" name="MBio">
        <title>Comparative Genomics Reveals the Core Gene Toolbox for the Fungus-Insect Symbiosis.</title>
        <authorList>
            <person name="Wang Y."/>
            <person name="Stata M."/>
            <person name="Wang W."/>
            <person name="Stajich J.E."/>
            <person name="White M.M."/>
            <person name="Moncalvo J.M."/>
        </authorList>
    </citation>
    <scope>NUCLEOTIDE SEQUENCE [LARGE SCALE GENOMIC DNA]</scope>
    <source>
        <strain evidence="11 12">AUS-77-4</strain>
    </source>
</reference>
<feature type="transmembrane region" description="Helical" evidence="8">
    <location>
        <begin position="84"/>
        <end position="106"/>
    </location>
</feature>
<comment type="subcellular location">
    <subcellularLocation>
        <location evidence="1">Membrane</location>
        <topology evidence="1">Multi-pass membrane protein</topology>
    </subcellularLocation>
</comment>
<feature type="transmembrane region" description="Helical" evidence="8">
    <location>
        <begin position="273"/>
        <end position="292"/>
    </location>
</feature>
<feature type="region of interest" description="Disordered" evidence="7">
    <location>
        <begin position="1"/>
        <end position="30"/>
    </location>
</feature>
<feature type="transmembrane region" description="Helical" evidence="8">
    <location>
        <begin position="478"/>
        <end position="495"/>
    </location>
</feature>
<feature type="transmembrane region" description="Helical" evidence="8">
    <location>
        <begin position="367"/>
        <end position="393"/>
    </location>
</feature>
<keyword evidence="4" id="KW-0029">Amino-acid transport</keyword>
<evidence type="ECO:0000256" key="7">
    <source>
        <dbReference type="SAM" id="MobiDB-lite"/>
    </source>
</evidence>
<dbReference type="InterPro" id="IPR050524">
    <property type="entry name" value="APC_YAT"/>
</dbReference>
<organism evidence="11 12">
    <name type="scientific">Furculomyces boomerangus</name>
    <dbReference type="NCBI Taxonomy" id="61424"/>
    <lineage>
        <taxon>Eukaryota</taxon>
        <taxon>Fungi</taxon>
        <taxon>Fungi incertae sedis</taxon>
        <taxon>Zoopagomycota</taxon>
        <taxon>Kickxellomycotina</taxon>
        <taxon>Harpellomycetes</taxon>
        <taxon>Harpellales</taxon>
        <taxon>Harpellaceae</taxon>
        <taxon>Furculomyces</taxon>
    </lineage>
</organism>
<feature type="transmembrane region" description="Helical" evidence="8">
    <location>
        <begin position="53"/>
        <end position="72"/>
    </location>
</feature>
<comment type="caution">
    <text evidence="11">The sequence shown here is derived from an EMBL/GenBank/DDBJ whole genome shotgun (WGS) entry which is preliminary data.</text>
</comment>
<dbReference type="AlphaFoldDB" id="A0A2T9Y433"/>
<feature type="transmembrane region" description="Helical" evidence="8">
    <location>
        <begin position="327"/>
        <end position="346"/>
    </location>
</feature>
<feature type="transmembrane region" description="Helical" evidence="8">
    <location>
        <begin position="118"/>
        <end position="137"/>
    </location>
</feature>
<dbReference type="PANTHER" id="PTHR43341">
    <property type="entry name" value="AMINO ACID PERMEASE"/>
    <property type="match status" value="1"/>
</dbReference>
<evidence type="ECO:0000256" key="4">
    <source>
        <dbReference type="ARBA" id="ARBA00022970"/>
    </source>
</evidence>
<dbReference type="EMBL" id="MBFT01000830">
    <property type="protein sequence ID" value="PVU86870.1"/>
    <property type="molecule type" value="Genomic_DNA"/>
</dbReference>
<feature type="transmembrane region" description="Helical" evidence="8">
    <location>
        <begin position="231"/>
        <end position="252"/>
    </location>
</feature>
<keyword evidence="12" id="KW-1185">Reference proteome</keyword>
<gene>
    <name evidence="11" type="ORF">BB559_006237</name>
    <name evidence="10" type="ORF">BB559_006365</name>
</gene>
<evidence type="ECO:0000256" key="2">
    <source>
        <dbReference type="ARBA" id="ARBA00022448"/>
    </source>
</evidence>
<evidence type="ECO:0000256" key="1">
    <source>
        <dbReference type="ARBA" id="ARBA00004141"/>
    </source>
</evidence>
<evidence type="ECO:0000256" key="5">
    <source>
        <dbReference type="ARBA" id="ARBA00022989"/>
    </source>
</evidence>
<dbReference type="InterPro" id="IPR019312">
    <property type="entry name" value="CNOT11"/>
</dbReference>
<evidence type="ECO:0000313" key="10">
    <source>
        <dbReference type="EMBL" id="PVU86870.1"/>
    </source>
</evidence>
<dbReference type="GO" id="GO:0015171">
    <property type="term" value="F:amino acid transmembrane transporter activity"/>
    <property type="evidence" value="ECO:0007669"/>
    <property type="project" value="TreeGrafter"/>
</dbReference>
<keyword evidence="6 8" id="KW-0472">Membrane</keyword>
<keyword evidence="5 8" id="KW-1133">Transmembrane helix</keyword>
<feature type="transmembrane region" description="Helical" evidence="8">
    <location>
        <begin position="157"/>
        <end position="177"/>
    </location>
</feature>
<sequence>MSTNVDENINGELDHSERKNLNTNGFPIEDSDESKALEENKLKRSLAGRHMKMIAIGGTIGTGLFVASGQTLSNAGPGGSLASYVVSGLMVYFVMTSLSEMVTYMPVVGSFNSFADRFVDPAFGFALAWMYWFNWVVTTATDMVSAGIIMRFWFPKIGFAVWSLIFMVLIFGVNLMGAREYGEIEFWLALIKIFAVLVFIFTGILVISGAVGGTKYGVSNWNYEGGPFINGFSGIVSVFVVAGFSFQGTEIVGTTSGESKNPTRDIPRAIKSIFWRILLFYILSIAVIGLVIKHDDPNLLGSNIDSVTKSPFVIVFEKAGIKVAGHIMNAVILSSVVSAGNSGLYLTTRTMYALAKEQKAWGFLQTVSVKGVPVYSLLFGSFFICIIFAFSFIGNQSLFSSLVNVSGLVGFIAWLGILFIHFRFRRAYIKQGYSLDDLPYKASLYPYGPAFSFFLLLFVTLGQGYPTFSKGKFTVGDFFVYYAAILVTIVLFAVYKITKKTSLIKIDDIDLDTDSYIHQGFGNYRHIKLEIIDSEINLKNTLAEIYTLLIEKTKVECTKLYNQSKTKQLVNYTTFFFGICLFEKLELEISRLNSLKNSSKKNLAEKHCELIVVLIYIIVKSLKITDKKDELPNDFFVGKEPELVIELLQNCLNGLGSKVEKTTLQTFVKHLNKSEEMGSLNPKECLALCKDPKENFDKIHSVVLDSKIPIVHIQNISNIEQKHVSDSNEKEEWESQTKELCVLAITSVKNKYEKINTENLEKLVYILDRSVLEYLSLSDQKTAIRCLENVSDIEYIFNKYLSSMGLLLENCFEFCKEFIKNYLTGYQHNKILVLIAKDLNSTHFHNQFIELVLLRQKDIEIDTMHIYLTNAEKLCQKFTNRSHAQSHNARLICMLFKQLFSAGNLPISEFKVELLTFCLSYIWAKDAVDLYALVSEGG</sequence>
<dbReference type="Pfam" id="PF10155">
    <property type="entry name" value="CNOT11"/>
    <property type="match status" value="1"/>
</dbReference>
<evidence type="ECO:0000313" key="11">
    <source>
        <dbReference type="EMBL" id="PVU87077.1"/>
    </source>
</evidence>
<dbReference type="EMBL" id="MBFT01000803">
    <property type="protein sequence ID" value="PVU87077.1"/>
    <property type="molecule type" value="Genomic_DNA"/>
</dbReference>
<dbReference type="Gene3D" id="1.20.1740.10">
    <property type="entry name" value="Amino acid/polyamine transporter I"/>
    <property type="match status" value="1"/>
</dbReference>
<dbReference type="InterPro" id="IPR004841">
    <property type="entry name" value="AA-permease/SLC12A_dom"/>
</dbReference>
<dbReference type="STRING" id="61424.A0A2T9Y433"/>
<dbReference type="GO" id="GO:0016020">
    <property type="term" value="C:membrane"/>
    <property type="evidence" value="ECO:0007669"/>
    <property type="project" value="UniProtKB-SubCell"/>
</dbReference>
<evidence type="ECO:0000256" key="3">
    <source>
        <dbReference type="ARBA" id="ARBA00022692"/>
    </source>
</evidence>
<protein>
    <recommendedName>
        <fullName evidence="9">Amino acid permease/ SLC12A domain-containing protein</fullName>
    </recommendedName>
</protein>